<dbReference type="Proteomes" id="UP000186601">
    <property type="component" value="Unassembled WGS sequence"/>
</dbReference>
<evidence type="ECO:0000256" key="1">
    <source>
        <dbReference type="SAM" id="MobiDB-lite"/>
    </source>
</evidence>
<organism evidence="3 4">
    <name type="scientific">Hermanssonia centrifuga</name>
    <dbReference type="NCBI Taxonomy" id="98765"/>
    <lineage>
        <taxon>Eukaryota</taxon>
        <taxon>Fungi</taxon>
        <taxon>Dikarya</taxon>
        <taxon>Basidiomycota</taxon>
        <taxon>Agaricomycotina</taxon>
        <taxon>Agaricomycetes</taxon>
        <taxon>Polyporales</taxon>
        <taxon>Meruliaceae</taxon>
        <taxon>Hermanssonia</taxon>
    </lineage>
</organism>
<comment type="caution">
    <text evidence="3">The sequence shown here is derived from an EMBL/GenBank/DDBJ whole genome shotgun (WGS) entry which is preliminary data.</text>
</comment>
<evidence type="ECO:0000313" key="3">
    <source>
        <dbReference type="EMBL" id="PSR76357.1"/>
    </source>
</evidence>
<feature type="region of interest" description="Disordered" evidence="1">
    <location>
        <begin position="69"/>
        <end position="100"/>
    </location>
</feature>
<dbReference type="Pfam" id="PF20149">
    <property type="entry name" value="DUF6532"/>
    <property type="match status" value="1"/>
</dbReference>
<feature type="region of interest" description="Disordered" evidence="1">
    <location>
        <begin position="1"/>
        <end position="45"/>
    </location>
</feature>
<proteinExistence type="predicted"/>
<dbReference type="EMBL" id="MLYV02000848">
    <property type="protein sequence ID" value="PSR76357.1"/>
    <property type="molecule type" value="Genomic_DNA"/>
</dbReference>
<feature type="compositionally biased region" description="Basic and acidic residues" evidence="1">
    <location>
        <begin position="28"/>
        <end position="45"/>
    </location>
</feature>
<reference evidence="3 4" key="1">
    <citation type="submission" date="2018-02" db="EMBL/GenBank/DDBJ databases">
        <title>Genome sequence of the basidiomycete white-rot fungus Phlebia centrifuga.</title>
        <authorList>
            <person name="Granchi Z."/>
            <person name="Peng M."/>
            <person name="de Vries R.P."/>
            <person name="Hilden K."/>
            <person name="Makela M.R."/>
            <person name="Grigoriev I."/>
            <person name="Riley R."/>
        </authorList>
    </citation>
    <scope>NUCLEOTIDE SEQUENCE [LARGE SCALE GENOMIC DNA]</scope>
    <source>
        <strain evidence="3 4">FBCC195</strain>
    </source>
</reference>
<sequence>MATRQSLPRAKANTRPAEKAGLLPTKRRTSEQVRADNEEKERRKAADLAAKAAAKNAKVSRIAELEEQMAVDDADEQLVRHTAPPPEPPRSRPRPRLRTGPQLTRTFAVSDLNGAYEDGRQPECTGVVVTNVHKVLAPSGASVTAGDGGYISGSEADNASVEEAVIRSPPKKKQKSAIREAVSAVRQDIQLGVKASITFDFRSQGNMDANIVVIDGRTKDWEPPSQKVDKPAQNSSVFIKTWASDVFTQAIRTPFNSRAGTARSSSAPSFTSSSAILASIPVYDSENDSGSNYNGFGNDEDEIIERIAALASPSKAGGIVGLVQPKAEEAEAQPAVRKSRPTTGIRVEPISELDEVQTVPLSTKTTTTRTTANTKARTAKATTTVATNTVATSTNVVATSTNATNAQLPAGVFGRWRSQFVPTYMIFVGGQRDPWNIDDPTAESAIKEAFTVVYPNVPYPQDSVAQQGMFGVLNQRIYEYRGGFGSTALMALHDYLGALPQLNCTDLQQAHLKQMLEKKAFLYEKFDMEMDRVTPYWGGLLRSPFIIQTFAHHFTFTEGAKNVPGFAELTPKGALALSAAAMERAFTLWAEGMIGFNKRGVPIVLPARNARTGKESKIQNAFAEQNWGDAIRLYARSVENLKSGSFAKIVEQAKAFANQTRLASKRHVPMVINCDLDDEMDDRGCLQDLSSDEDA</sequence>
<protein>
    <recommendedName>
        <fullName evidence="2">DUF6532 domain-containing protein</fullName>
    </recommendedName>
</protein>
<gene>
    <name evidence="3" type="ORF">PHLCEN_2v8497</name>
</gene>
<feature type="domain" description="DUF6532" evidence="2">
    <location>
        <begin position="464"/>
        <end position="592"/>
    </location>
</feature>
<evidence type="ECO:0000259" key="2">
    <source>
        <dbReference type="Pfam" id="PF20149"/>
    </source>
</evidence>
<dbReference type="InterPro" id="IPR045341">
    <property type="entry name" value="DUF6532"/>
</dbReference>
<evidence type="ECO:0000313" key="4">
    <source>
        <dbReference type="Proteomes" id="UP000186601"/>
    </source>
</evidence>
<dbReference type="AlphaFoldDB" id="A0A2R6NTF3"/>
<name>A0A2R6NTF3_9APHY</name>
<keyword evidence="4" id="KW-1185">Reference proteome</keyword>
<dbReference type="OrthoDB" id="2800649at2759"/>
<accession>A0A2R6NTF3</accession>